<evidence type="ECO:0000256" key="15">
    <source>
        <dbReference type="RuleBase" id="RU368018"/>
    </source>
</evidence>
<dbReference type="EC" id="2.3.2.27" evidence="4 15"/>
<keyword evidence="9 15" id="KW-0863">Zinc-finger</keyword>
<evidence type="ECO:0000256" key="13">
    <source>
        <dbReference type="ARBA" id="ARBA00023204"/>
    </source>
</evidence>
<evidence type="ECO:0000256" key="9">
    <source>
        <dbReference type="ARBA" id="ARBA00022771"/>
    </source>
</evidence>
<keyword evidence="11 15" id="KW-0862">Zinc</keyword>
<dbReference type="GO" id="GO:0030915">
    <property type="term" value="C:Smc5-Smc6 complex"/>
    <property type="evidence" value="ECO:0007669"/>
    <property type="project" value="UniProtKB-UniRule"/>
</dbReference>
<evidence type="ECO:0000313" key="17">
    <source>
        <dbReference type="EnsemblMetazoa" id="XP_016987513.1"/>
    </source>
</evidence>
<evidence type="ECO:0000256" key="11">
    <source>
        <dbReference type="ARBA" id="ARBA00022833"/>
    </source>
</evidence>
<evidence type="ECO:0000256" key="12">
    <source>
        <dbReference type="ARBA" id="ARBA00023172"/>
    </source>
</evidence>
<dbReference type="InterPro" id="IPR014857">
    <property type="entry name" value="Nse1_RING_C4HC3-type"/>
</dbReference>
<evidence type="ECO:0000256" key="14">
    <source>
        <dbReference type="ARBA" id="ARBA00023242"/>
    </source>
</evidence>
<comment type="subunit">
    <text evidence="15">Component of the Smc5-Smc6 complex.</text>
</comment>
<dbReference type="InterPro" id="IPR011513">
    <property type="entry name" value="Nse1"/>
</dbReference>
<dbReference type="Gene3D" id="3.30.40.10">
    <property type="entry name" value="Zinc/RING finger domain, C3HC4 (zinc finger)"/>
    <property type="match status" value="1"/>
</dbReference>
<comment type="subcellular location">
    <subcellularLocation>
        <location evidence="2 15">Nucleus</location>
    </subcellularLocation>
</comment>
<dbReference type="OrthoDB" id="185455at2759"/>
<proteinExistence type="inferred from homology"/>
<protein>
    <recommendedName>
        <fullName evidence="5 15">Non-structural maintenance of chromosomes element 1 homolog</fullName>
        <ecNumber evidence="4 15">2.3.2.27</ecNumber>
    </recommendedName>
</protein>
<evidence type="ECO:0000256" key="2">
    <source>
        <dbReference type="ARBA" id="ARBA00004123"/>
    </source>
</evidence>
<keyword evidence="7 15" id="KW-0479">Metal-binding</keyword>
<keyword evidence="14 15" id="KW-0539">Nucleus</keyword>
<reference evidence="18" key="1">
    <citation type="journal article" date="2021" name="Elife">
        <title>Highly contiguous assemblies of 101 drosophilid genomes.</title>
        <authorList>
            <person name="Kim B.Y."/>
            <person name="Wang J.R."/>
            <person name="Miller D.E."/>
            <person name="Barmina O."/>
            <person name="Delaney E."/>
            <person name="Thompson A."/>
            <person name="Comeault A.A."/>
            <person name="Peede D."/>
            <person name="D'Agostino E.R."/>
            <person name="Pelaez J."/>
            <person name="Aguilar J.M."/>
            <person name="Haji D."/>
            <person name="Matsunaga T."/>
            <person name="Armstrong E.E."/>
            <person name="Zych M."/>
            <person name="Ogawa Y."/>
            <person name="Stamenkovic-Radak M."/>
            <person name="Jelic M."/>
            <person name="Veselinovic M.S."/>
            <person name="Tanaskovic M."/>
            <person name="Eric P."/>
            <person name="Gao J.J."/>
            <person name="Katoh T.K."/>
            <person name="Toda M.J."/>
            <person name="Watabe H."/>
            <person name="Watada M."/>
            <person name="Davis J.S."/>
            <person name="Moyle L.C."/>
            <person name="Manoli G."/>
            <person name="Bertolini E."/>
            <person name="Kostal V."/>
            <person name="Hawley R.S."/>
            <person name="Takahashi A."/>
            <person name="Jones C.D."/>
            <person name="Price D.K."/>
            <person name="Whiteman N."/>
            <person name="Kopp A."/>
            <person name="Matute D.R."/>
            <person name="Petrov D.A."/>
        </authorList>
    </citation>
    <scope>NUCLEOTIDE SEQUENCE [LARGE SCALE GENOMIC DNA]</scope>
</reference>
<keyword evidence="13 15" id="KW-0234">DNA repair</keyword>
<evidence type="ECO:0000313" key="18">
    <source>
        <dbReference type="Proteomes" id="UP001652680"/>
    </source>
</evidence>
<dbReference type="GO" id="GO:0000724">
    <property type="term" value="P:double-strand break repair via homologous recombination"/>
    <property type="evidence" value="ECO:0007669"/>
    <property type="project" value="TreeGrafter"/>
</dbReference>
<comment type="similarity">
    <text evidence="3 15">Belongs to the NSE1 family.</text>
</comment>
<dbReference type="EnsemblMetazoa" id="XM_017132024.2">
    <property type="protein sequence ID" value="XP_016987513.1"/>
    <property type="gene ID" value="LOC108050360"/>
</dbReference>
<keyword evidence="6 15" id="KW-0808">Transferase</keyword>
<evidence type="ECO:0000256" key="7">
    <source>
        <dbReference type="ARBA" id="ARBA00022723"/>
    </source>
</evidence>
<dbReference type="InterPro" id="IPR036388">
    <property type="entry name" value="WH-like_DNA-bd_sf"/>
</dbReference>
<dbReference type="Proteomes" id="UP001652680">
    <property type="component" value="Unassembled WGS sequence"/>
</dbReference>
<keyword evidence="10 15" id="KW-0833">Ubl conjugation pathway</keyword>
<dbReference type="CTD" id="33938"/>
<accession>A0A6P4FJ89</accession>
<keyword evidence="12 15" id="KW-0233">DNA recombination</keyword>
<dbReference type="GO" id="GO:0005634">
    <property type="term" value="C:nucleus"/>
    <property type="evidence" value="ECO:0007669"/>
    <property type="project" value="UniProtKB-SubCell"/>
</dbReference>
<evidence type="ECO:0000256" key="3">
    <source>
        <dbReference type="ARBA" id="ARBA00010258"/>
    </source>
</evidence>
<dbReference type="SUPFAM" id="SSF57850">
    <property type="entry name" value="RING/U-box"/>
    <property type="match status" value="1"/>
</dbReference>
<evidence type="ECO:0000256" key="10">
    <source>
        <dbReference type="ARBA" id="ARBA00022786"/>
    </source>
</evidence>
<dbReference type="Gene3D" id="1.10.10.10">
    <property type="entry name" value="Winged helix-like DNA-binding domain superfamily/Winged helix DNA-binding domain"/>
    <property type="match status" value="1"/>
</dbReference>
<evidence type="ECO:0000313" key="19">
    <source>
        <dbReference type="RefSeq" id="XP_016987513.1"/>
    </source>
</evidence>
<keyword evidence="18" id="KW-1185">Reference proteome</keyword>
<evidence type="ECO:0000256" key="1">
    <source>
        <dbReference type="ARBA" id="ARBA00000900"/>
    </source>
</evidence>
<dbReference type="Pfam" id="PF08746">
    <property type="entry name" value="zf-RING-like"/>
    <property type="match status" value="1"/>
</dbReference>
<evidence type="ECO:0000256" key="4">
    <source>
        <dbReference type="ARBA" id="ARBA00012483"/>
    </source>
</evidence>
<evidence type="ECO:0000256" key="8">
    <source>
        <dbReference type="ARBA" id="ARBA00022763"/>
    </source>
</evidence>
<keyword evidence="8 15" id="KW-0227">DNA damage</keyword>
<feature type="domain" description="Non-structural maintenance of chromosomes element 1 RING C4HC3-type" evidence="16">
    <location>
        <begin position="184"/>
        <end position="222"/>
    </location>
</feature>
<dbReference type="InterPro" id="IPR013083">
    <property type="entry name" value="Znf_RING/FYVE/PHD"/>
</dbReference>
<evidence type="ECO:0000256" key="5">
    <source>
        <dbReference type="ARBA" id="ARBA00019422"/>
    </source>
</evidence>
<evidence type="ECO:0000259" key="16">
    <source>
        <dbReference type="Pfam" id="PF08746"/>
    </source>
</evidence>
<comment type="catalytic activity">
    <reaction evidence="1 15">
        <text>S-ubiquitinyl-[E2 ubiquitin-conjugating enzyme]-L-cysteine + [acceptor protein]-L-lysine = [E2 ubiquitin-conjugating enzyme]-L-cysteine + N(6)-ubiquitinyl-[acceptor protein]-L-lysine.</text>
        <dbReference type="EC" id="2.3.2.27"/>
    </reaction>
</comment>
<dbReference type="PANTHER" id="PTHR20973">
    <property type="entry name" value="NON-SMC ELEMENT 1-RELATED"/>
    <property type="match status" value="1"/>
</dbReference>
<dbReference type="AlphaFoldDB" id="A0A6P4FJ89"/>
<dbReference type="PANTHER" id="PTHR20973:SF0">
    <property type="entry name" value="NON-STRUCTURAL MAINTENANCE OF CHROMOSOMES ELEMENT 1 HOMOLOG"/>
    <property type="match status" value="1"/>
</dbReference>
<dbReference type="RefSeq" id="XP_016987513.1">
    <property type="nucleotide sequence ID" value="XM_017132024.1"/>
</dbReference>
<evidence type="ECO:0000256" key="6">
    <source>
        <dbReference type="ARBA" id="ARBA00022679"/>
    </source>
</evidence>
<dbReference type="Pfam" id="PF07574">
    <property type="entry name" value="SMC_Nse1"/>
    <property type="match status" value="1"/>
</dbReference>
<organism evidence="19">
    <name type="scientific">Drosophila rhopaloa</name>
    <name type="common">Fruit fly</name>
    <dbReference type="NCBI Taxonomy" id="1041015"/>
    <lineage>
        <taxon>Eukaryota</taxon>
        <taxon>Metazoa</taxon>
        <taxon>Ecdysozoa</taxon>
        <taxon>Arthropoda</taxon>
        <taxon>Hexapoda</taxon>
        <taxon>Insecta</taxon>
        <taxon>Pterygota</taxon>
        <taxon>Neoptera</taxon>
        <taxon>Endopterygota</taxon>
        <taxon>Diptera</taxon>
        <taxon>Brachycera</taxon>
        <taxon>Muscomorpha</taxon>
        <taxon>Ephydroidea</taxon>
        <taxon>Drosophilidae</taxon>
        <taxon>Drosophila</taxon>
        <taxon>Sophophora</taxon>
    </lineage>
</organism>
<dbReference type="GO" id="GO:0008270">
    <property type="term" value="F:zinc ion binding"/>
    <property type="evidence" value="ECO:0007669"/>
    <property type="project" value="UniProtKB-KW"/>
</dbReference>
<dbReference type="GO" id="GO:0061630">
    <property type="term" value="F:ubiquitin protein ligase activity"/>
    <property type="evidence" value="ECO:0007669"/>
    <property type="project" value="UniProtKB-EC"/>
</dbReference>
<sequence length="238" mass="27395">MEVVKRGFVRACKNHSYLSYELIDNILSPLCANHKVSKPSSKESVKVFVSEINDSLNDLGQSLVFIKYPIKGEEYLVYVKTDATPDSVSNTGLTPEECQYFSKLLDRIAAEEDCNIPWNAAYSELLLQGTSKTVKKSRMQELLQKWTQMGYFMELDERIFLGPRSLVELSFYLGSHHEEHIKNCMLCKCLVLWDTRCGSCNIQFHRECIHTYLQRRDICPSCGNLWTTPLRRSTDSSQ</sequence>
<reference evidence="17" key="3">
    <citation type="submission" date="2025-05" db="UniProtKB">
        <authorList>
            <consortium name="EnsemblMetazoa"/>
        </authorList>
    </citation>
    <scope>IDENTIFICATION</scope>
</reference>
<dbReference type="GeneID" id="108050360"/>
<name>A0A6P4FJ89_DRORH</name>
<reference evidence="19" key="2">
    <citation type="submission" date="2025-04" db="UniProtKB">
        <authorList>
            <consortium name="RefSeq"/>
        </authorList>
    </citation>
    <scope>IDENTIFICATION</scope>
</reference>
<gene>
    <name evidence="19" type="primary">LOC108050360</name>
    <name evidence="17" type="synonym">108050360</name>
</gene>